<dbReference type="PANTHER" id="PTHR42730:SF1">
    <property type="entry name" value="2-OXOGLUTARATE SYNTHASE SUBUNIT KORC"/>
    <property type="match status" value="1"/>
</dbReference>
<proteinExistence type="predicted"/>
<comment type="caution">
    <text evidence="3">The sequence shown here is derived from an EMBL/GenBank/DDBJ whole genome shotgun (WGS) entry which is preliminary data.</text>
</comment>
<dbReference type="InterPro" id="IPR002869">
    <property type="entry name" value="Pyrv_flavodox_OxRed_cen"/>
</dbReference>
<reference evidence="3" key="1">
    <citation type="submission" date="2023-05" db="EMBL/GenBank/DDBJ databases">
        <title>Anaerotaeda fermentans gen. nov., sp. nov., a novel anaerobic planctomycete of the new family within the order Sedimentisphaerales isolated from Taman Peninsula, Russia.</title>
        <authorList>
            <person name="Khomyakova M.A."/>
            <person name="Merkel A.Y."/>
            <person name="Slobodkin A.I."/>
        </authorList>
    </citation>
    <scope>NUCLEOTIDE SEQUENCE</scope>
    <source>
        <strain evidence="3">M17dextr</strain>
    </source>
</reference>
<dbReference type="RefSeq" id="WP_349243791.1">
    <property type="nucleotide sequence ID" value="NZ_JASCXX010000004.1"/>
</dbReference>
<dbReference type="Pfam" id="PF01558">
    <property type="entry name" value="POR"/>
    <property type="match status" value="1"/>
</dbReference>
<name>A0AAW6TRQ5_9BACT</name>
<keyword evidence="1" id="KW-0560">Oxidoreductase</keyword>
<dbReference type="InterPro" id="IPR052554">
    <property type="entry name" value="2-oxoglutarate_synth_KorC"/>
</dbReference>
<dbReference type="EMBL" id="JASCXX010000004">
    <property type="protein sequence ID" value="MDI6448386.1"/>
    <property type="molecule type" value="Genomic_DNA"/>
</dbReference>
<evidence type="ECO:0000256" key="1">
    <source>
        <dbReference type="ARBA" id="ARBA00023002"/>
    </source>
</evidence>
<dbReference type="PANTHER" id="PTHR42730">
    <property type="entry name" value="2-OXOGLUTARATE SYNTHASE SUBUNIT KORC"/>
    <property type="match status" value="1"/>
</dbReference>
<accession>A0AAW6TRQ5</accession>
<organism evidence="3 4">
    <name type="scientific">Anaerobaca lacustris</name>
    <dbReference type="NCBI Taxonomy" id="3044600"/>
    <lineage>
        <taxon>Bacteria</taxon>
        <taxon>Pseudomonadati</taxon>
        <taxon>Planctomycetota</taxon>
        <taxon>Phycisphaerae</taxon>
        <taxon>Sedimentisphaerales</taxon>
        <taxon>Anaerobacaceae</taxon>
        <taxon>Anaerobaca</taxon>
    </lineage>
</organism>
<dbReference type="GO" id="GO:0016903">
    <property type="term" value="F:oxidoreductase activity, acting on the aldehyde or oxo group of donors"/>
    <property type="evidence" value="ECO:0007669"/>
    <property type="project" value="InterPro"/>
</dbReference>
<evidence type="ECO:0000313" key="4">
    <source>
        <dbReference type="Proteomes" id="UP001431776"/>
    </source>
</evidence>
<dbReference type="AlphaFoldDB" id="A0AAW6TRQ5"/>
<keyword evidence="4" id="KW-1185">Reference proteome</keyword>
<evidence type="ECO:0000313" key="3">
    <source>
        <dbReference type="EMBL" id="MDI6448386.1"/>
    </source>
</evidence>
<feature type="domain" description="Pyruvate/ketoisovalerate oxidoreductase catalytic" evidence="2">
    <location>
        <begin position="17"/>
        <end position="182"/>
    </location>
</feature>
<evidence type="ECO:0000259" key="2">
    <source>
        <dbReference type="Pfam" id="PF01558"/>
    </source>
</evidence>
<dbReference type="SUPFAM" id="SSF53323">
    <property type="entry name" value="Pyruvate-ferredoxin oxidoreductase, PFOR, domain III"/>
    <property type="match status" value="1"/>
</dbReference>
<sequence length="188" mass="19547">MGSANGLYEEVVIAGFGGQGIILAGKLLAQAAMKAGLEVTYMPSYGAEVRGGTANCMVILSNKPIACPIVGAPNALVICNKASLSKFAPRLRPGGWLIFNSSLIEDVHSVPDGVRVIGVPAEELALQAGSPKSTNMVMLGAYLGVWGHLSPQQAAEALADVLAERHHKTIPANSEALRRGAEFTASRV</sequence>
<dbReference type="InterPro" id="IPR019752">
    <property type="entry name" value="Pyrv/ketoisovalerate_OxRed_cat"/>
</dbReference>
<dbReference type="Proteomes" id="UP001431776">
    <property type="component" value="Unassembled WGS sequence"/>
</dbReference>
<gene>
    <name evidence="3" type="ORF">QJ522_04970</name>
</gene>
<protein>
    <submittedName>
        <fullName evidence="3">2-oxoacid:acceptor oxidoreductase family protein</fullName>
    </submittedName>
</protein>
<dbReference type="Gene3D" id="3.40.920.10">
    <property type="entry name" value="Pyruvate-ferredoxin oxidoreductase, PFOR, domain III"/>
    <property type="match status" value="1"/>
</dbReference>